<keyword evidence="3" id="KW-1185">Reference proteome</keyword>
<evidence type="ECO:0000313" key="2">
    <source>
        <dbReference type="EMBL" id="KIM44498.1"/>
    </source>
</evidence>
<evidence type="ECO:0000256" key="1">
    <source>
        <dbReference type="SAM" id="Phobius"/>
    </source>
</evidence>
<dbReference type="EMBL" id="KN831773">
    <property type="protein sequence ID" value="KIM44498.1"/>
    <property type="molecule type" value="Genomic_DNA"/>
</dbReference>
<keyword evidence="1" id="KW-0472">Membrane</keyword>
<gene>
    <name evidence="2" type="ORF">M413DRAFT_354771</name>
</gene>
<reference evidence="3" key="2">
    <citation type="submission" date="2015-01" db="EMBL/GenBank/DDBJ databases">
        <title>Evolutionary Origins and Diversification of the Mycorrhizal Mutualists.</title>
        <authorList>
            <consortium name="DOE Joint Genome Institute"/>
            <consortium name="Mycorrhizal Genomics Consortium"/>
            <person name="Kohler A."/>
            <person name="Kuo A."/>
            <person name="Nagy L.G."/>
            <person name="Floudas D."/>
            <person name="Copeland A."/>
            <person name="Barry K.W."/>
            <person name="Cichocki N."/>
            <person name="Veneault-Fourrey C."/>
            <person name="LaButti K."/>
            <person name="Lindquist E.A."/>
            <person name="Lipzen A."/>
            <person name="Lundell T."/>
            <person name="Morin E."/>
            <person name="Murat C."/>
            <person name="Riley R."/>
            <person name="Ohm R."/>
            <person name="Sun H."/>
            <person name="Tunlid A."/>
            <person name="Henrissat B."/>
            <person name="Grigoriev I.V."/>
            <person name="Hibbett D.S."/>
            <person name="Martin F."/>
        </authorList>
    </citation>
    <scope>NUCLEOTIDE SEQUENCE [LARGE SCALE GENOMIC DNA]</scope>
    <source>
        <strain evidence="3">h7</strain>
    </source>
</reference>
<proteinExistence type="predicted"/>
<name>A0A0C2Y3T3_HEBCY</name>
<dbReference type="Proteomes" id="UP000053424">
    <property type="component" value="Unassembled WGS sequence"/>
</dbReference>
<keyword evidence="1" id="KW-0812">Transmembrane</keyword>
<keyword evidence="1" id="KW-1133">Transmembrane helix</keyword>
<feature type="transmembrane region" description="Helical" evidence="1">
    <location>
        <begin position="12"/>
        <end position="34"/>
    </location>
</feature>
<accession>A0A0C2Y3T3</accession>
<reference evidence="2 3" key="1">
    <citation type="submission" date="2014-04" db="EMBL/GenBank/DDBJ databases">
        <authorList>
            <consortium name="DOE Joint Genome Institute"/>
            <person name="Kuo A."/>
            <person name="Gay G."/>
            <person name="Dore J."/>
            <person name="Kohler A."/>
            <person name="Nagy L.G."/>
            <person name="Floudas D."/>
            <person name="Copeland A."/>
            <person name="Barry K.W."/>
            <person name="Cichocki N."/>
            <person name="Veneault-Fourrey C."/>
            <person name="LaButti K."/>
            <person name="Lindquist E.A."/>
            <person name="Lipzen A."/>
            <person name="Lundell T."/>
            <person name="Morin E."/>
            <person name="Murat C."/>
            <person name="Sun H."/>
            <person name="Tunlid A."/>
            <person name="Henrissat B."/>
            <person name="Grigoriev I.V."/>
            <person name="Hibbett D.S."/>
            <person name="Martin F."/>
            <person name="Nordberg H.P."/>
            <person name="Cantor M.N."/>
            <person name="Hua S.X."/>
        </authorList>
    </citation>
    <scope>NUCLEOTIDE SEQUENCE [LARGE SCALE GENOMIC DNA]</scope>
    <source>
        <strain evidence="3">h7</strain>
    </source>
</reference>
<evidence type="ECO:0000313" key="3">
    <source>
        <dbReference type="Proteomes" id="UP000053424"/>
    </source>
</evidence>
<organism evidence="2 3">
    <name type="scientific">Hebeloma cylindrosporum</name>
    <dbReference type="NCBI Taxonomy" id="76867"/>
    <lineage>
        <taxon>Eukaryota</taxon>
        <taxon>Fungi</taxon>
        <taxon>Dikarya</taxon>
        <taxon>Basidiomycota</taxon>
        <taxon>Agaricomycotina</taxon>
        <taxon>Agaricomycetes</taxon>
        <taxon>Agaricomycetidae</taxon>
        <taxon>Agaricales</taxon>
        <taxon>Agaricineae</taxon>
        <taxon>Hymenogastraceae</taxon>
        <taxon>Hebeloma</taxon>
    </lineage>
</organism>
<sequence>MYQTGTTPSYCLAFVALYFPLNGLPLAQSSLFWLKVNRRKSQISAVVARDSHCIRVDSFIDPRTTRDSVRMILKSRGDGQIISGKRRSGGCAIIIRRTKTKIENKELASSPIHRFHSTGDGRLMQCHQPAMLRAIAERTEAVDSMSLGTFYIAVLGTTPVPLTCSNSPIRGCGYANP</sequence>
<dbReference type="HOGENOM" id="CLU_1518047_0_0_1"/>
<dbReference type="AlphaFoldDB" id="A0A0C2Y3T3"/>
<protein>
    <submittedName>
        <fullName evidence="2">Uncharacterized protein</fullName>
    </submittedName>
</protein>